<evidence type="ECO:0000256" key="2">
    <source>
        <dbReference type="ARBA" id="ARBA00022478"/>
    </source>
</evidence>
<dbReference type="GO" id="GO:0046983">
    <property type="term" value="F:protein dimerization activity"/>
    <property type="evidence" value="ECO:0007669"/>
    <property type="project" value="InterPro"/>
</dbReference>
<dbReference type="InterPro" id="IPR037685">
    <property type="entry name" value="RBP11"/>
</dbReference>
<sequence length="135" mass="15985">MTRLTDDVPHRHESFLRDYGEKIVEVQDETRTPNTSLFTFNKEDHTLGNLISQRLHKYPFILFSAYKVPHPLFSSFELRVQTDGSITPKEAVLRCCQEIVEDLHKLKGKFNTEWAIHLAKQQVDEERRGREREQF</sequence>
<dbReference type="SUPFAM" id="SSF55257">
    <property type="entry name" value="RBP11-like subunits of RNA polymerase"/>
    <property type="match status" value="1"/>
</dbReference>
<dbReference type="InterPro" id="IPR036603">
    <property type="entry name" value="RBP11-like"/>
</dbReference>
<comment type="similarity">
    <text evidence="5">Belongs to the archaeal Rpo11/eukaryotic RPB11/RPC19 RNA polymerase subunit family.</text>
</comment>
<dbReference type="Gene3D" id="3.30.1360.10">
    <property type="entry name" value="RNA polymerase, RBP11-like subunit"/>
    <property type="match status" value="1"/>
</dbReference>
<evidence type="ECO:0000256" key="1">
    <source>
        <dbReference type="ARBA" id="ARBA00004123"/>
    </source>
</evidence>
<evidence type="ECO:0000256" key="5">
    <source>
        <dbReference type="ARBA" id="ARBA00025751"/>
    </source>
</evidence>
<evidence type="ECO:0000313" key="7">
    <source>
        <dbReference type="EMBL" id="KAF2280727.1"/>
    </source>
</evidence>
<evidence type="ECO:0000256" key="3">
    <source>
        <dbReference type="ARBA" id="ARBA00023163"/>
    </source>
</evidence>
<keyword evidence="4" id="KW-0539">Nucleus</keyword>
<protein>
    <submittedName>
        <fullName evidence="7">RBP11-like subunits of RNA polymerase</fullName>
    </submittedName>
</protein>
<dbReference type="GO" id="GO:0005665">
    <property type="term" value="C:RNA polymerase II, core complex"/>
    <property type="evidence" value="ECO:0007669"/>
    <property type="project" value="InterPro"/>
</dbReference>
<dbReference type="HAMAP" id="MF_00261">
    <property type="entry name" value="RNApol_arch_Rpo11"/>
    <property type="match status" value="1"/>
</dbReference>
<evidence type="ECO:0000313" key="8">
    <source>
        <dbReference type="Proteomes" id="UP000800097"/>
    </source>
</evidence>
<reference evidence="7" key="1">
    <citation type="journal article" date="2020" name="Stud. Mycol.">
        <title>101 Dothideomycetes genomes: a test case for predicting lifestyles and emergence of pathogens.</title>
        <authorList>
            <person name="Haridas S."/>
            <person name="Albert R."/>
            <person name="Binder M."/>
            <person name="Bloem J."/>
            <person name="Labutti K."/>
            <person name="Salamov A."/>
            <person name="Andreopoulos B."/>
            <person name="Baker S."/>
            <person name="Barry K."/>
            <person name="Bills G."/>
            <person name="Bluhm B."/>
            <person name="Cannon C."/>
            <person name="Castanera R."/>
            <person name="Culley D."/>
            <person name="Daum C."/>
            <person name="Ezra D."/>
            <person name="Gonzalez J."/>
            <person name="Henrissat B."/>
            <person name="Kuo A."/>
            <person name="Liang C."/>
            <person name="Lipzen A."/>
            <person name="Lutzoni F."/>
            <person name="Magnuson J."/>
            <person name="Mondo S."/>
            <person name="Nolan M."/>
            <person name="Ohm R."/>
            <person name="Pangilinan J."/>
            <person name="Park H.-J."/>
            <person name="Ramirez L."/>
            <person name="Alfaro M."/>
            <person name="Sun H."/>
            <person name="Tritt A."/>
            <person name="Yoshinaga Y."/>
            <person name="Zwiers L.-H."/>
            <person name="Turgeon B."/>
            <person name="Goodwin S."/>
            <person name="Spatafora J."/>
            <person name="Crous P."/>
            <person name="Grigoriev I."/>
        </authorList>
    </citation>
    <scope>NUCLEOTIDE SEQUENCE</scope>
    <source>
        <strain evidence="7">CBS 379.55</strain>
    </source>
</reference>
<accession>A0A6A6JWD9</accession>
<evidence type="ECO:0000259" key="6">
    <source>
        <dbReference type="Pfam" id="PF13656"/>
    </source>
</evidence>
<gene>
    <name evidence="7" type="ORF">EI97DRAFT_388777</name>
</gene>
<organism evidence="7 8">
    <name type="scientific">Westerdykella ornata</name>
    <dbReference type="NCBI Taxonomy" id="318751"/>
    <lineage>
        <taxon>Eukaryota</taxon>
        <taxon>Fungi</taxon>
        <taxon>Dikarya</taxon>
        <taxon>Ascomycota</taxon>
        <taxon>Pezizomycotina</taxon>
        <taxon>Dothideomycetes</taxon>
        <taxon>Pleosporomycetidae</taxon>
        <taxon>Pleosporales</taxon>
        <taxon>Sporormiaceae</taxon>
        <taxon>Westerdykella</taxon>
    </lineage>
</organism>
<dbReference type="InterPro" id="IPR009025">
    <property type="entry name" value="RBP11-like_dimer"/>
</dbReference>
<dbReference type="Proteomes" id="UP000800097">
    <property type="component" value="Unassembled WGS sequence"/>
</dbReference>
<keyword evidence="3" id="KW-0804">Transcription</keyword>
<feature type="domain" description="DNA-directed RNA polymerase RBP11-like dimerisation" evidence="6">
    <location>
        <begin position="37"/>
        <end position="107"/>
    </location>
</feature>
<dbReference type="RefSeq" id="XP_033658264.1">
    <property type="nucleotide sequence ID" value="XM_033796192.1"/>
</dbReference>
<name>A0A6A6JWD9_WESOR</name>
<dbReference type="AlphaFoldDB" id="A0A6A6JWD9"/>
<dbReference type="CDD" id="cd06926">
    <property type="entry name" value="RNAP_II_RPB11"/>
    <property type="match status" value="1"/>
</dbReference>
<dbReference type="PANTHER" id="PTHR13946:SF16">
    <property type="entry name" value="DNA-DIRECTED RNA POLYMERASE II SUBUNIT RPB11"/>
    <property type="match status" value="1"/>
</dbReference>
<evidence type="ECO:0000256" key="4">
    <source>
        <dbReference type="ARBA" id="ARBA00023242"/>
    </source>
</evidence>
<keyword evidence="8" id="KW-1185">Reference proteome</keyword>
<dbReference type="OrthoDB" id="10248581at2759"/>
<dbReference type="GO" id="GO:0006366">
    <property type="term" value="P:transcription by RNA polymerase II"/>
    <property type="evidence" value="ECO:0007669"/>
    <property type="project" value="InterPro"/>
</dbReference>
<dbReference type="GO" id="GO:0003899">
    <property type="term" value="F:DNA-directed RNA polymerase activity"/>
    <property type="evidence" value="ECO:0007669"/>
    <property type="project" value="InterPro"/>
</dbReference>
<dbReference type="PANTHER" id="PTHR13946">
    <property type="entry name" value="DNA-DIRECTED RNA POLYMERASE I,II,III"/>
    <property type="match status" value="1"/>
</dbReference>
<dbReference type="EMBL" id="ML986484">
    <property type="protein sequence ID" value="KAF2280727.1"/>
    <property type="molecule type" value="Genomic_DNA"/>
</dbReference>
<dbReference type="GeneID" id="54549367"/>
<comment type="subcellular location">
    <subcellularLocation>
        <location evidence="1">Nucleus</location>
    </subcellularLocation>
</comment>
<proteinExistence type="inferred from homology"/>
<keyword evidence="2" id="KW-0240">DNA-directed RNA polymerase</keyword>
<dbReference type="InterPro" id="IPR022905">
    <property type="entry name" value="Rpo11-like"/>
</dbReference>
<dbReference type="Pfam" id="PF13656">
    <property type="entry name" value="RNA_pol_L_2"/>
    <property type="match status" value="1"/>
</dbReference>